<keyword evidence="3" id="KW-1185">Reference proteome</keyword>
<reference evidence="3" key="1">
    <citation type="journal article" date="2014" name="Nat. Commun.">
        <title>Genomic adaptations of the halophilic Dead Sea filamentous fungus Eurotium rubrum.</title>
        <authorList>
            <person name="Kis-Papo T."/>
            <person name="Weig A.R."/>
            <person name="Riley R."/>
            <person name="Persoh D."/>
            <person name="Salamov A."/>
            <person name="Sun H."/>
            <person name="Lipzen A."/>
            <person name="Wasser S.P."/>
            <person name="Rambold G."/>
            <person name="Grigoriev I.V."/>
            <person name="Nevo E."/>
        </authorList>
    </citation>
    <scope>NUCLEOTIDE SEQUENCE [LARGE SCALE GENOMIC DNA]</scope>
    <source>
        <strain evidence="3">CBS 135680</strain>
    </source>
</reference>
<protein>
    <recommendedName>
        <fullName evidence="4">Secreted protein</fullName>
    </recommendedName>
</protein>
<keyword evidence="1" id="KW-0732">Signal</keyword>
<evidence type="ECO:0000256" key="1">
    <source>
        <dbReference type="SAM" id="SignalP"/>
    </source>
</evidence>
<dbReference type="Proteomes" id="UP000019804">
    <property type="component" value="Unassembled WGS sequence"/>
</dbReference>
<dbReference type="GeneID" id="63698394"/>
<dbReference type="AlphaFoldDB" id="A0A017RZZ5"/>
<name>A0A017RZZ5_ASPRC</name>
<dbReference type="HOGENOM" id="CLU_2333290_0_0_1"/>
<proteinExistence type="predicted"/>
<dbReference type="EMBL" id="KK088470">
    <property type="protein sequence ID" value="EYE90136.1"/>
    <property type="molecule type" value="Genomic_DNA"/>
</dbReference>
<feature type="chain" id="PRO_5001495605" description="Secreted protein" evidence="1">
    <location>
        <begin position="24"/>
        <end position="98"/>
    </location>
</feature>
<sequence>MRMQLQKGALPFLLLLCRPQSSSTPMGRQSVAEILSTKAGATTFSAWLKIPVLYSHLPTPWFPLPHFSLFSLCLSSPYPLPLLAFPFKPKAQFTVRRP</sequence>
<accession>A0A017RZZ5</accession>
<evidence type="ECO:0000313" key="2">
    <source>
        <dbReference type="EMBL" id="EYE90136.1"/>
    </source>
</evidence>
<dbReference type="RefSeq" id="XP_040633826.1">
    <property type="nucleotide sequence ID" value="XM_040783270.1"/>
</dbReference>
<evidence type="ECO:0008006" key="4">
    <source>
        <dbReference type="Google" id="ProtNLM"/>
    </source>
</evidence>
<feature type="signal peptide" evidence="1">
    <location>
        <begin position="1"/>
        <end position="23"/>
    </location>
</feature>
<organism evidence="2 3">
    <name type="scientific">Aspergillus ruber (strain CBS 135680)</name>
    <dbReference type="NCBI Taxonomy" id="1388766"/>
    <lineage>
        <taxon>Eukaryota</taxon>
        <taxon>Fungi</taxon>
        <taxon>Dikarya</taxon>
        <taxon>Ascomycota</taxon>
        <taxon>Pezizomycotina</taxon>
        <taxon>Eurotiomycetes</taxon>
        <taxon>Eurotiomycetidae</taxon>
        <taxon>Eurotiales</taxon>
        <taxon>Aspergillaceae</taxon>
        <taxon>Aspergillus</taxon>
        <taxon>Aspergillus subgen. Aspergillus</taxon>
    </lineage>
</organism>
<gene>
    <name evidence="2" type="ORF">EURHEDRAFT_417749</name>
</gene>
<evidence type="ECO:0000313" key="3">
    <source>
        <dbReference type="Proteomes" id="UP000019804"/>
    </source>
</evidence>